<keyword evidence="9 10" id="KW-0472">Membrane</keyword>
<dbReference type="GO" id="GO:0006935">
    <property type="term" value="P:chemotaxis"/>
    <property type="evidence" value="ECO:0007669"/>
    <property type="project" value="UniProtKB-KW"/>
</dbReference>
<evidence type="ECO:0000256" key="1">
    <source>
        <dbReference type="ARBA" id="ARBA00002254"/>
    </source>
</evidence>
<name>A0A9Q5YKS7_PISSA</name>
<dbReference type="PANTHER" id="PTHR35091:SF2">
    <property type="entry name" value="FLAGELLAR PROTEIN FLIL"/>
    <property type="match status" value="1"/>
</dbReference>
<evidence type="ECO:0000256" key="3">
    <source>
        <dbReference type="ARBA" id="ARBA00008281"/>
    </source>
</evidence>
<protein>
    <recommendedName>
        <fullName evidence="10">Flagellar protein FliL</fullName>
    </recommendedName>
</protein>
<gene>
    <name evidence="11" type="ORF">Psal009_01757</name>
</gene>
<keyword evidence="4" id="KW-1003">Cell membrane</keyword>
<accession>A0A9Q5YKS7</accession>
<dbReference type="GO" id="GO:0005886">
    <property type="term" value="C:plasma membrane"/>
    <property type="evidence" value="ECO:0007669"/>
    <property type="project" value="UniProtKB-SubCell"/>
</dbReference>
<dbReference type="AlphaFoldDB" id="A0A9Q5YKS7"/>
<feature type="transmembrane region" description="Helical" evidence="10">
    <location>
        <begin position="25"/>
        <end position="47"/>
    </location>
</feature>
<dbReference type="GO" id="GO:0009425">
    <property type="term" value="C:bacterial-type flagellum basal body"/>
    <property type="evidence" value="ECO:0007669"/>
    <property type="project" value="InterPro"/>
</dbReference>
<evidence type="ECO:0000256" key="4">
    <source>
        <dbReference type="ARBA" id="ARBA00022475"/>
    </source>
</evidence>
<evidence type="ECO:0000256" key="10">
    <source>
        <dbReference type="RuleBase" id="RU364125"/>
    </source>
</evidence>
<keyword evidence="12" id="KW-1185">Reference proteome</keyword>
<dbReference type="Pfam" id="PF03748">
    <property type="entry name" value="FliL"/>
    <property type="match status" value="1"/>
</dbReference>
<evidence type="ECO:0000313" key="11">
    <source>
        <dbReference type="EMBL" id="QGO05860.1"/>
    </source>
</evidence>
<evidence type="ECO:0000256" key="5">
    <source>
        <dbReference type="ARBA" id="ARBA00022500"/>
    </source>
</evidence>
<comment type="similarity">
    <text evidence="3 10">Belongs to the FliL family.</text>
</comment>
<keyword evidence="11" id="KW-0969">Cilium</keyword>
<keyword evidence="11" id="KW-0966">Cell projection</keyword>
<sequence length="182" mass="20062">MAEEDQQAGDVLHPEEPVKKGKSKLIIIIAIIVVVLALIGGVLAFIMGGSDGDPKASSTEVATPVPVVKKVELKESLGYLEFDPPFTLRFLDASGRYQLLRLDFALAFQPKADYPKLLSKMPEMRHEVLSAIHNFTSNELATTSGRQKLKGELLAKMRKITKPVLKGQGQIKFVLITFMVMQ</sequence>
<comment type="function">
    <text evidence="1 10">Controls the rotational direction of flagella during chemotaxis.</text>
</comment>
<evidence type="ECO:0000313" key="12">
    <source>
        <dbReference type="Proteomes" id="UP000422232"/>
    </source>
</evidence>
<proteinExistence type="inferred from homology"/>
<keyword evidence="8 10" id="KW-1133">Transmembrane helix</keyword>
<dbReference type="GO" id="GO:0071978">
    <property type="term" value="P:bacterial-type flagellum-dependent swarming motility"/>
    <property type="evidence" value="ECO:0007669"/>
    <property type="project" value="TreeGrafter"/>
</dbReference>
<keyword evidence="10" id="KW-0997">Cell inner membrane</keyword>
<dbReference type="Proteomes" id="UP000422232">
    <property type="component" value="Chromosome"/>
</dbReference>
<reference evidence="11 12" key="1">
    <citation type="submission" date="2019-04" db="EMBL/GenBank/DDBJ databases">
        <title>Complete genome sequencing of Piscirickettsia salmonis strain Psal-009.</title>
        <authorList>
            <person name="Schober I."/>
            <person name="Bunk B."/>
            <person name="Sproer C."/>
            <person name="Carril G.P."/>
            <person name="Riedel T."/>
            <person name="Flores-Herrera P.A."/>
            <person name="Nourdin-Galindo G."/>
            <person name="Marshall S.H."/>
            <person name="Overmann J."/>
        </authorList>
    </citation>
    <scope>NUCLEOTIDE SEQUENCE [LARGE SCALE GENOMIC DNA]</scope>
    <source>
        <strain evidence="11 12">Psal-009</strain>
    </source>
</reference>
<keyword evidence="11" id="KW-0282">Flagellum</keyword>
<dbReference type="GeneID" id="66740922"/>
<evidence type="ECO:0000256" key="2">
    <source>
        <dbReference type="ARBA" id="ARBA00004162"/>
    </source>
</evidence>
<comment type="subcellular location">
    <subcellularLocation>
        <location evidence="10">Cell inner membrane</location>
    </subcellularLocation>
    <subcellularLocation>
        <location evidence="2">Cell membrane</location>
        <topology evidence="2">Single-pass membrane protein</topology>
    </subcellularLocation>
</comment>
<organism evidence="11 12">
    <name type="scientific">Piscirickettsia salmonis</name>
    <dbReference type="NCBI Taxonomy" id="1238"/>
    <lineage>
        <taxon>Bacteria</taxon>
        <taxon>Pseudomonadati</taxon>
        <taxon>Pseudomonadota</taxon>
        <taxon>Gammaproteobacteria</taxon>
        <taxon>Thiotrichales</taxon>
        <taxon>Piscirickettsiaceae</taxon>
        <taxon>Piscirickettsia</taxon>
    </lineage>
</organism>
<dbReference type="RefSeq" id="WP_016209779.1">
    <property type="nucleotide sequence ID" value="NZ_CP012413.1"/>
</dbReference>
<evidence type="ECO:0000256" key="8">
    <source>
        <dbReference type="ARBA" id="ARBA00022989"/>
    </source>
</evidence>
<keyword evidence="6 10" id="KW-0812">Transmembrane</keyword>
<evidence type="ECO:0000256" key="7">
    <source>
        <dbReference type="ARBA" id="ARBA00022779"/>
    </source>
</evidence>
<keyword evidence="7 10" id="KW-0283">Flagellar rotation</keyword>
<dbReference type="InterPro" id="IPR005503">
    <property type="entry name" value="FliL"/>
</dbReference>
<dbReference type="PANTHER" id="PTHR35091">
    <property type="entry name" value="FLAGELLAR PROTEIN FLIL"/>
    <property type="match status" value="1"/>
</dbReference>
<dbReference type="EMBL" id="CP038908">
    <property type="protein sequence ID" value="QGO05860.1"/>
    <property type="molecule type" value="Genomic_DNA"/>
</dbReference>
<evidence type="ECO:0000256" key="9">
    <source>
        <dbReference type="ARBA" id="ARBA00023136"/>
    </source>
</evidence>
<keyword evidence="5 10" id="KW-0145">Chemotaxis</keyword>
<evidence type="ECO:0000256" key="6">
    <source>
        <dbReference type="ARBA" id="ARBA00022692"/>
    </source>
</evidence>